<protein>
    <submittedName>
        <fullName evidence="2">Uncharacterized protein</fullName>
    </submittedName>
</protein>
<sequence>MQNELKSAIRFNDFVAYFGARGVVALAWWMGAAHAARIREDQNSFPFLQINGAAGSGKSLMLEYLQKLNGQAPYAHSLSHATQAARARIYANAERPIVICEHHGEPEQPFDICEHHGEPEQPFDWDELKPLYSSGDVINQEGGDRTQRVTFKGALVITANQPLECSEAVRSRMVVVDLSGADAHTPRIRPEAIGDLNADEASAFGIKVAQAEDWISSTIKVCLPGYQGQLMHKYGPGLNARTALNCAQMLALLNLLCSLLAIPQDVQLEARKVVHDIAFLDTIPY</sequence>
<dbReference type="GeneID" id="45731213"/>
<organism evidence="2 4">
    <name type="scientific">Pseudomonas lactis</name>
    <dbReference type="NCBI Taxonomy" id="1615674"/>
    <lineage>
        <taxon>Bacteria</taxon>
        <taxon>Pseudomonadati</taxon>
        <taxon>Pseudomonadota</taxon>
        <taxon>Gammaproteobacteria</taxon>
        <taxon>Pseudomonadales</taxon>
        <taxon>Pseudomonadaceae</taxon>
        <taxon>Pseudomonas</taxon>
    </lineage>
</organism>
<dbReference type="EMBL" id="JAAQYI010000003">
    <property type="protein sequence ID" value="NNA78244.1"/>
    <property type="molecule type" value="Genomic_DNA"/>
</dbReference>
<reference evidence="3 4" key="1">
    <citation type="journal article" date="2020" name="Front. Microbiol.">
        <title>Genetic Organization of the aprX-lipA2 Operon Affects the Proteolytic Potential of Pseudomonas Species in Milk.</title>
        <authorList>
            <person name="Maier C."/>
            <person name="Huptas C."/>
            <person name="von Neubeck M."/>
            <person name="Scherer S."/>
            <person name="Wenning M."/>
            <person name="Lucking G."/>
        </authorList>
    </citation>
    <scope>NUCLEOTIDE SEQUENCE [LARGE SCALE GENOMIC DNA]</scope>
    <source>
        <strain evidence="2 4">WS 5404</strain>
        <strain evidence="1 3">WS 5405</strain>
    </source>
</reference>
<evidence type="ECO:0000313" key="1">
    <source>
        <dbReference type="EMBL" id="NNA71644.1"/>
    </source>
</evidence>
<name>A0A7Y1QES9_9PSED</name>
<evidence type="ECO:0000313" key="4">
    <source>
        <dbReference type="Proteomes" id="UP000586252"/>
    </source>
</evidence>
<gene>
    <name evidence="1" type="ORF">HBO13_03185</name>
    <name evidence="2" type="ORF">HBO30_05880</name>
</gene>
<accession>A0A7Y1QES9</accession>
<proteinExistence type="predicted"/>
<comment type="caution">
    <text evidence="2">The sequence shown here is derived from an EMBL/GenBank/DDBJ whole genome shotgun (WGS) entry which is preliminary data.</text>
</comment>
<evidence type="ECO:0000313" key="2">
    <source>
        <dbReference type="EMBL" id="NNA78244.1"/>
    </source>
</evidence>
<dbReference type="RefSeq" id="WP_057709689.1">
    <property type="nucleotide sequence ID" value="NZ_JAAQYH010000002.1"/>
</dbReference>
<dbReference type="Proteomes" id="UP000535954">
    <property type="component" value="Unassembled WGS sequence"/>
</dbReference>
<dbReference type="EMBL" id="JAAQYH010000002">
    <property type="protein sequence ID" value="NNA71644.1"/>
    <property type="molecule type" value="Genomic_DNA"/>
</dbReference>
<dbReference type="AlphaFoldDB" id="A0A7Y1QES9"/>
<evidence type="ECO:0000313" key="3">
    <source>
        <dbReference type="Proteomes" id="UP000535954"/>
    </source>
</evidence>
<dbReference type="Proteomes" id="UP000586252">
    <property type="component" value="Unassembled WGS sequence"/>
</dbReference>